<dbReference type="InterPro" id="IPR046341">
    <property type="entry name" value="SET_dom_sf"/>
</dbReference>
<dbReference type="Pfam" id="PF00856">
    <property type="entry name" value="SET"/>
    <property type="match status" value="1"/>
</dbReference>
<evidence type="ECO:0000313" key="3">
    <source>
        <dbReference type="Proteomes" id="UP000215127"/>
    </source>
</evidence>
<name>A0A1X7S801_ZYMT9</name>
<dbReference type="EMBL" id="LT853703">
    <property type="protein sequence ID" value="SMQ55802.1"/>
    <property type="molecule type" value="Genomic_DNA"/>
</dbReference>
<dbReference type="Gene3D" id="2.170.270.10">
    <property type="entry name" value="SET domain"/>
    <property type="match status" value="1"/>
</dbReference>
<reference evidence="2 3" key="1">
    <citation type="submission" date="2016-06" db="EMBL/GenBank/DDBJ databases">
        <authorList>
            <person name="Kjaerup R.B."/>
            <person name="Dalgaard T.S."/>
            <person name="Juul-Madsen H.R."/>
        </authorList>
    </citation>
    <scope>NUCLEOTIDE SEQUENCE [LARGE SCALE GENOMIC DNA]</scope>
</reference>
<organism evidence="2 3">
    <name type="scientific">Zymoseptoria tritici (strain ST99CH_3D7)</name>
    <dbReference type="NCBI Taxonomy" id="1276538"/>
    <lineage>
        <taxon>Eukaryota</taxon>
        <taxon>Fungi</taxon>
        <taxon>Dikarya</taxon>
        <taxon>Ascomycota</taxon>
        <taxon>Pezizomycotina</taxon>
        <taxon>Dothideomycetes</taxon>
        <taxon>Dothideomycetidae</taxon>
        <taxon>Mycosphaerellales</taxon>
        <taxon>Mycosphaerellaceae</taxon>
        <taxon>Zymoseptoria</taxon>
    </lineage>
</organism>
<evidence type="ECO:0000259" key="1">
    <source>
        <dbReference type="PROSITE" id="PS50280"/>
    </source>
</evidence>
<proteinExistence type="predicted"/>
<feature type="domain" description="SET" evidence="1">
    <location>
        <begin position="20"/>
        <end position="142"/>
    </location>
</feature>
<dbReference type="InterPro" id="IPR001214">
    <property type="entry name" value="SET_dom"/>
</dbReference>
<dbReference type="AlphaFoldDB" id="A0A1X7S801"/>
<evidence type="ECO:0000313" key="2">
    <source>
        <dbReference type="EMBL" id="SMQ55802.1"/>
    </source>
</evidence>
<dbReference type="SUPFAM" id="SSF82199">
    <property type="entry name" value="SET domain"/>
    <property type="match status" value="1"/>
</dbReference>
<protein>
    <recommendedName>
        <fullName evidence="1">SET domain-containing protein</fullName>
    </recommendedName>
</protein>
<accession>A0A1X7S801</accession>
<keyword evidence="3" id="KW-1185">Reference proteome</keyword>
<sequence>MTVAPAPGSTEDSISLQRCPHLELRLNTPKGRGVFATNSIPRGTLIDICPVLILDPAENDKHIAHTSLYHYTYNWPRSARTLTHPNGEALATQAVILGLGSMFNHSSRDQNVGWTRDLAREVVVYRTLRDVEKGEELCISYGSQLWFEDADGEGSEEEEGGDVLGRIEVEGLG</sequence>
<gene>
    <name evidence="2" type="ORF">ZT3D7_G10957</name>
</gene>
<dbReference type="Proteomes" id="UP000215127">
    <property type="component" value="Chromosome 12"/>
</dbReference>
<dbReference type="SMART" id="SM00317">
    <property type="entry name" value="SET"/>
    <property type="match status" value="1"/>
</dbReference>
<dbReference type="CDD" id="cd10540">
    <property type="entry name" value="SET_SpSet7-like"/>
    <property type="match status" value="1"/>
</dbReference>
<dbReference type="PROSITE" id="PS50280">
    <property type="entry name" value="SET"/>
    <property type="match status" value="1"/>
</dbReference>
<dbReference type="STRING" id="1276538.A0A1X7S801"/>